<keyword evidence="3" id="KW-0812">Transmembrane</keyword>
<dbReference type="Pfam" id="PF00069">
    <property type="entry name" value="Pkinase"/>
    <property type="match status" value="1"/>
</dbReference>
<dbReference type="GO" id="GO:0004674">
    <property type="term" value="F:protein serine/threonine kinase activity"/>
    <property type="evidence" value="ECO:0007669"/>
    <property type="project" value="TreeGrafter"/>
</dbReference>
<feature type="compositionally biased region" description="Low complexity" evidence="2">
    <location>
        <begin position="579"/>
        <end position="594"/>
    </location>
</feature>
<feature type="region of interest" description="Disordered" evidence="2">
    <location>
        <begin position="238"/>
        <end position="264"/>
    </location>
</feature>
<evidence type="ECO:0000256" key="1">
    <source>
        <dbReference type="PROSITE-ProRule" id="PRU10141"/>
    </source>
</evidence>
<dbReference type="PANTHER" id="PTHR44329:SF214">
    <property type="entry name" value="PROTEIN KINASE DOMAIN-CONTAINING PROTEIN"/>
    <property type="match status" value="1"/>
</dbReference>
<reference evidence="5" key="1">
    <citation type="journal article" date="2020" name="bioRxiv">
        <title>Comparative genomics of Chlamydomonas.</title>
        <authorList>
            <person name="Craig R.J."/>
            <person name="Hasan A.R."/>
            <person name="Ness R.W."/>
            <person name="Keightley P.D."/>
        </authorList>
    </citation>
    <scope>NUCLEOTIDE SEQUENCE</scope>
    <source>
        <strain evidence="5">CCAP 11/70</strain>
    </source>
</reference>
<feature type="compositionally biased region" description="Low complexity" evidence="2">
    <location>
        <begin position="183"/>
        <end position="196"/>
    </location>
</feature>
<dbReference type="PROSITE" id="PS00107">
    <property type="entry name" value="PROTEIN_KINASE_ATP"/>
    <property type="match status" value="1"/>
</dbReference>
<evidence type="ECO:0000256" key="2">
    <source>
        <dbReference type="SAM" id="MobiDB-lite"/>
    </source>
</evidence>
<dbReference type="PANTHER" id="PTHR44329">
    <property type="entry name" value="SERINE/THREONINE-PROTEIN KINASE TNNI3K-RELATED"/>
    <property type="match status" value="1"/>
</dbReference>
<evidence type="ECO:0000259" key="4">
    <source>
        <dbReference type="PROSITE" id="PS50011"/>
    </source>
</evidence>
<feature type="compositionally biased region" description="Polar residues" evidence="2">
    <location>
        <begin position="369"/>
        <end position="386"/>
    </location>
</feature>
<dbReference type="Proteomes" id="UP000612055">
    <property type="component" value="Unassembled WGS sequence"/>
</dbReference>
<dbReference type="Gene3D" id="3.30.200.20">
    <property type="entry name" value="Phosphorylase Kinase, domain 1"/>
    <property type="match status" value="1"/>
</dbReference>
<dbReference type="EMBL" id="JAEHOE010000078">
    <property type="protein sequence ID" value="KAG2488950.1"/>
    <property type="molecule type" value="Genomic_DNA"/>
</dbReference>
<keyword evidence="6" id="KW-1185">Reference proteome</keyword>
<sequence>MLYAIGSGYTLRFTGFEMVGIYDNVGPSFKSLRQSVGAEVIFQNCVHRRYVGLPYEAAIVNMVAASRPPGRGDTQLCYQVSNFTYKTTRSPEPVFLETAVRMQDYSTVTTPDSSLAFQGLYYGGYTFTSLEVMYAVDRFINPDCLKTRPGTECVTLYTKIYQDEENPKPSPPASPSNGGGGTSPAPSSTGGDSGGSSNSATIAIAVAVPVGTVALLSIALAVFLARRRSTARAARAKAAQDADLEASGEGAAAGGKARRNSSVAGGASGDTGCVFLGLDEGQALPEWSPLADDELVDLDEEENRTYGTNSAAPRPVVGEVTVSGRALPLERGRVASGDGNGRLVSSVEGTAAGGGASSDRGLSGKLGTGQAQSGPPTGNGGSDTRITTAEALAAAAETGPRLPAGPHPRVPREQQPATLVGSSITTTGGGKGTGSGLLRPLLSSSRLEAATVHPHAGSSSSGDPVVVATPEPPKGPDVVAEMGALALELRTTVKDVAIKLESVLGSGSFGVVYKGTWQGLPVAVKTVVFSASQERRRRALQEAALCQSISHPNIIATYACELQPIGGAGTAPTSMGSENGNNPNPAGANNGGPAISAKTQGDAAGILDWRLYIVMEFADAGPLRRLYGTKDIWGGPDNVNMPAILSLALGIARALSHLHSKRIVHGDLNPNNVMLKRDPAEPSGYAVKIGDFGLSVMLPDHRTHLSNLRMGTMFYICPAVVMKGHVGPASDVFSMGVMLWELYHGRRAGIRTPEGPRYCSFFPAFPPSCPPAYRNVALHCLQRQPQNRPPATVVEGQLEWLRACLLSTATDPNRPLPPQPLGLPPGPGL</sequence>
<feature type="compositionally biased region" description="Low complexity" evidence="2">
    <location>
        <begin position="238"/>
        <end position="250"/>
    </location>
</feature>
<evidence type="ECO:0000313" key="6">
    <source>
        <dbReference type="Proteomes" id="UP000612055"/>
    </source>
</evidence>
<dbReference type="InterPro" id="IPR000719">
    <property type="entry name" value="Prot_kinase_dom"/>
</dbReference>
<protein>
    <recommendedName>
        <fullName evidence="4">Protein kinase domain-containing protein</fullName>
    </recommendedName>
</protein>
<dbReference type="Gene3D" id="1.10.510.10">
    <property type="entry name" value="Transferase(Phosphotransferase) domain 1"/>
    <property type="match status" value="1"/>
</dbReference>
<dbReference type="InterPro" id="IPR011009">
    <property type="entry name" value="Kinase-like_dom_sf"/>
</dbReference>
<name>A0A836BU17_9CHLO</name>
<feature type="region of interest" description="Disordered" evidence="2">
    <location>
        <begin position="331"/>
        <end position="439"/>
    </location>
</feature>
<feature type="compositionally biased region" description="Low complexity" evidence="2">
    <location>
        <begin position="387"/>
        <end position="398"/>
    </location>
</feature>
<evidence type="ECO:0000313" key="5">
    <source>
        <dbReference type="EMBL" id="KAG2488950.1"/>
    </source>
</evidence>
<dbReference type="GO" id="GO:0005524">
    <property type="term" value="F:ATP binding"/>
    <property type="evidence" value="ECO:0007669"/>
    <property type="project" value="UniProtKB-UniRule"/>
</dbReference>
<gene>
    <name evidence="5" type="ORF">HYH03_012569</name>
</gene>
<keyword evidence="1" id="KW-0547">Nucleotide-binding</keyword>
<proteinExistence type="predicted"/>
<comment type="caution">
    <text evidence="5">The sequence shown here is derived from an EMBL/GenBank/DDBJ whole genome shotgun (WGS) entry which is preliminary data.</text>
</comment>
<dbReference type="PROSITE" id="PS50011">
    <property type="entry name" value="PROTEIN_KINASE_DOM"/>
    <property type="match status" value="1"/>
</dbReference>
<keyword evidence="3" id="KW-1133">Transmembrane helix</keyword>
<evidence type="ECO:0000256" key="3">
    <source>
        <dbReference type="SAM" id="Phobius"/>
    </source>
</evidence>
<feature type="region of interest" description="Disordered" evidence="2">
    <location>
        <begin position="571"/>
        <end position="595"/>
    </location>
</feature>
<dbReference type="InterPro" id="IPR051681">
    <property type="entry name" value="Ser/Thr_Kinases-Pseudokinases"/>
</dbReference>
<dbReference type="CDD" id="cd14014">
    <property type="entry name" value="STKc_PknB_like"/>
    <property type="match status" value="1"/>
</dbReference>
<feature type="domain" description="Protein kinase" evidence="4">
    <location>
        <begin position="498"/>
        <end position="801"/>
    </location>
</feature>
<accession>A0A836BU17</accession>
<organism evidence="5 6">
    <name type="scientific">Edaphochlamys debaryana</name>
    <dbReference type="NCBI Taxonomy" id="47281"/>
    <lineage>
        <taxon>Eukaryota</taxon>
        <taxon>Viridiplantae</taxon>
        <taxon>Chlorophyta</taxon>
        <taxon>core chlorophytes</taxon>
        <taxon>Chlorophyceae</taxon>
        <taxon>CS clade</taxon>
        <taxon>Chlamydomonadales</taxon>
        <taxon>Chlamydomonadales incertae sedis</taxon>
        <taxon>Edaphochlamys</taxon>
    </lineage>
</organism>
<keyword evidence="1" id="KW-0067">ATP-binding</keyword>
<dbReference type="AlphaFoldDB" id="A0A836BU17"/>
<feature type="region of interest" description="Disordered" evidence="2">
    <location>
        <begin position="162"/>
        <end position="196"/>
    </location>
</feature>
<dbReference type="OrthoDB" id="548589at2759"/>
<keyword evidence="3" id="KW-0472">Membrane</keyword>
<dbReference type="InterPro" id="IPR017441">
    <property type="entry name" value="Protein_kinase_ATP_BS"/>
</dbReference>
<feature type="binding site" evidence="1">
    <location>
        <position position="525"/>
    </location>
    <ligand>
        <name>ATP</name>
        <dbReference type="ChEBI" id="CHEBI:30616"/>
    </ligand>
</feature>
<feature type="transmembrane region" description="Helical" evidence="3">
    <location>
        <begin position="202"/>
        <end position="225"/>
    </location>
</feature>
<dbReference type="SUPFAM" id="SSF56112">
    <property type="entry name" value="Protein kinase-like (PK-like)"/>
    <property type="match status" value="1"/>
</dbReference>